<dbReference type="RefSeq" id="WP_124022293.1">
    <property type="nucleotide sequence ID" value="NZ_RPOH01000002.1"/>
</dbReference>
<reference evidence="7 8" key="1">
    <citation type="submission" date="2018-11" db="EMBL/GenBank/DDBJ databases">
        <title>Draft genome sequence of Buttiauxella warmboldiae CCUG 35512.</title>
        <authorList>
            <person name="Salva-Serra F."/>
            <person name="Marathe N."/>
            <person name="Moore E."/>
            <person name="Svensson L."/>
            <person name="Engstrom-Jakobsson H."/>
        </authorList>
    </citation>
    <scope>NUCLEOTIDE SEQUENCE [LARGE SCALE GENOMIC DNA]</scope>
    <source>
        <strain evidence="7 8">CCUG 35512</strain>
    </source>
</reference>
<dbReference type="InterPro" id="IPR002068">
    <property type="entry name" value="A-crystallin/Hsp20_dom"/>
</dbReference>
<dbReference type="CDD" id="cd06470">
    <property type="entry name" value="ACD_IbpA-B_like"/>
    <property type="match status" value="1"/>
</dbReference>
<protein>
    <recommendedName>
        <fullName evidence="6">SHSP domain-containing protein</fullName>
    </recommendedName>
</protein>
<comment type="similarity">
    <text evidence="3 4">Belongs to the small heat shock protein (HSP20) family.</text>
</comment>
<proteinExistence type="inferred from homology"/>
<comment type="caution">
    <text evidence="7">The sequence shown here is derived from an EMBL/GenBank/DDBJ whole genome shotgun (WGS) entry which is preliminary data.</text>
</comment>
<dbReference type="EMBL" id="RPOH01000002">
    <property type="protein sequence ID" value="RPH31038.1"/>
    <property type="molecule type" value="Genomic_DNA"/>
</dbReference>
<evidence type="ECO:0000256" key="1">
    <source>
        <dbReference type="ARBA" id="ARBA00023016"/>
    </source>
</evidence>
<dbReference type="OrthoDB" id="6462033at2"/>
<organism evidence="7 8">
    <name type="scientific">Buttiauxella warmboldiae</name>
    <dbReference type="NCBI Taxonomy" id="82993"/>
    <lineage>
        <taxon>Bacteria</taxon>
        <taxon>Pseudomonadati</taxon>
        <taxon>Pseudomonadota</taxon>
        <taxon>Gammaproteobacteria</taxon>
        <taxon>Enterobacterales</taxon>
        <taxon>Enterobacteriaceae</taxon>
        <taxon>Buttiauxella</taxon>
    </lineage>
</organism>
<name>A0A3N5DRI9_9ENTR</name>
<gene>
    <name evidence="7" type="ORF">EHN07_00575</name>
</gene>
<keyword evidence="2" id="KW-0143">Chaperone</keyword>
<dbReference type="AlphaFoldDB" id="A0A3N5DRI9"/>
<accession>A0A3N5DRI9</accession>
<dbReference type="InterPro" id="IPR037913">
    <property type="entry name" value="ACD_IbpA/B"/>
</dbReference>
<evidence type="ECO:0000259" key="6">
    <source>
        <dbReference type="PROSITE" id="PS01031"/>
    </source>
</evidence>
<dbReference type="PROSITE" id="PS01031">
    <property type="entry name" value="SHSP"/>
    <property type="match status" value="1"/>
</dbReference>
<sequence>MSLRIFPVNTPFFDSVFSDRFSRIDRLFSQLTGDSPVSLTPPYNLRQTDEEHFELTVSVPGWKEHELEIEAAGGRLTVSGSKEKTTATSDDATADSAGSGWLYQGIQRADFRLSYSVPEHMKVTTAKLEDGLLNIALRMEVPESEKPQRIPIEHKHRASDAIEHQK</sequence>
<dbReference type="Gene3D" id="2.60.40.790">
    <property type="match status" value="1"/>
</dbReference>
<dbReference type="Pfam" id="PF00011">
    <property type="entry name" value="HSP20"/>
    <property type="match status" value="1"/>
</dbReference>
<dbReference type="InterPro" id="IPR008978">
    <property type="entry name" value="HSP20-like_chaperone"/>
</dbReference>
<evidence type="ECO:0000256" key="2">
    <source>
        <dbReference type="ARBA" id="ARBA00023186"/>
    </source>
</evidence>
<evidence type="ECO:0000256" key="4">
    <source>
        <dbReference type="RuleBase" id="RU003616"/>
    </source>
</evidence>
<keyword evidence="8" id="KW-1185">Reference proteome</keyword>
<feature type="domain" description="SHSP" evidence="6">
    <location>
        <begin position="34"/>
        <end position="155"/>
    </location>
</feature>
<feature type="region of interest" description="Disordered" evidence="5">
    <location>
        <begin position="143"/>
        <end position="166"/>
    </location>
</feature>
<dbReference type="PANTHER" id="PTHR47062:SF1">
    <property type="entry name" value="SMALL HEAT SHOCK PROTEIN IBPA"/>
    <property type="match status" value="1"/>
</dbReference>
<evidence type="ECO:0000313" key="8">
    <source>
        <dbReference type="Proteomes" id="UP000268615"/>
    </source>
</evidence>
<keyword evidence="1" id="KW-0346">Stress response</keyword>
<evidence type="ECO:0000256" key="3">
    <source>
        <dbReference type="PROSITE-ProRule" id="PRU00285"/>
    </source>
</evidence>
<evidence type="ECO:0000313" key="7">
    <source>
        <dbReference type="EMBL" id="RPH31038.1"/>
    </source>
</evidence>
<evidence type="ECO:0000256" key="5">
    <source>
        <dbReference type="SAM" id="MobiDB-lite"/>
    </source>
</evidence>
<dbReference type="SUPFAM" id="SSF49764">
    <property type="entry name" value="HSP20-like chaperones"/>
    <property type="match status" value="1"/>
</dbReference>
<dbReference type="Proteomes" id="UP000268615">
    <property type="component" value="Unassembled WGS sequence"/>
</dbReference>
<dbReference type="PANTHER" id="PTHR47062">
    <property type="match status" value="1"/>
</dbReference>